<dbReference type="Gene3D" id="3.40.50.2300">
    <property type="match status" value="1"/>
</dbReference>
<feature type="modified residue" description="4-aspartylphosphate" evidence="2">
    <location>
        <position position="52"/>
    </location>
</feature>
<dbReference type="EMBL" id="JBHPBY010000043">
    <property type="protein sequence ID" value="MFC1849523.1"/>
    <property type="molecule type" value="Genomic_DNA"/>
</dbReference>
<accession>A0ABV6YTX0</accession>
<sequence>MTKILLVDDAQTVLLFEKMLLSKLGFEFMTASNGQEALEQIEQERPALILMDYRMPIMDGYTCCKTIKSNAETKDIPVIMVTTISEEEEVQRCFDVGCNDYIFKPFNKQKLLEKIKKFIPE</sequence>
<dbReference type="InterPro" id="IPR011006">
    <property type="entry name" value="CheY-like_superfamily"/>
</dbReference>
<dbReference type="InterPro" id="IPR001789">
    <property type="entry name" value="Sig_transdc_resp-reg_receiver"/>
</dbReference>
<dbReference type="SMART" id="SM00448">
    <property type="entry name" value="REC"/>
    <property type="match status" value="1"/>
</dbReference>
<comment type="caution">
    <text evidence="4">The sequence shown here is derived from an EMBL/GenBank/DDBJ whole genome shotgun (WGS) entry which is preliminary data.</text>
</comment>
<evidence type="ECO:0000256" key="2">
    <source>
        <dbReference type="PROSITE-ProRule" id="PRU00169"/>
    </source>
</evidence>
<dbReference type="PANTHER" id="PTHR44591:SF3">
    <property type="entry name" value="RESPONSE REGULATORY DOMAIN-CONTAINING PROTEIN"/>
    <property type="match status" value="1"/>
</dbReference>
<evidence type="ECO:0000256" key="1">
    <source>
        <dbReference type="ARBA" id="ARBA00022553"/>
    </source>
</evidence>
<gene>
    <name evidence="4" type="ORF">ACFL27_04860</name>
</gene>
<dbReference type="PANTHER" id="PTHR44591">
    <property type="entry name" value="STRESS RESPONSE REGULATOR PROTEIN 1"/>
    <property type="match status" value="1"/>
</dbReference>
<reference evidence="4 5" key="1">
    <citation type="submission" date="2024-09" db="EMBL/GenBank/DDBJ databases">
        <title>Laminarin stimulates single cell rates of sulfate reduction while oxygen inhibits transcriptomic activity in coastal marine sediment.</title>
        <authorList>
            <person name="Lindsay M."/>
            <person name="Orcutt B."/>
            <person name="Emerson D."/>
            <person name="Stepanauskas R."/>
            <person name="D'Angelo T."/>
        </authorList>
    </citation>
    <scope>NUCLEOTIDE SEQUENCE [LARGE SCALE GENOMIC DNA]</scope>
    <source>
        <strain evidence="4">SAG AM-311-K15</strain>
    </source>
</reference>
<keyword evidence="5" id="KW-1185">Reference proteome</keyword>
<protein>
    <submittedName>
        <fullName evidence="4">PleD family two-component system response regulator</fullName>
    </submittedName>
</protein>
<dbReference type="Pfam" id="PF00072">
    <property type="entry name" value="Response_reg"/>
    <property type="match status" value="1"/>
</dbReference>
<dbReference type="InterPro" id="IPR050595">
    <property type="entry name" value="Bact_response_regulator"/>
</dbReference>
<keyword evidence="1 2" id="KW-0597">Phosphoprotein</keyword>
<feature type="domain" description="Response regulatory" evidence="3">
    <location>
        <begin position="3"/>
        <end position="119"/>
    </location>
</feature>
<dbReference type="PROSITE" id="PS50110">
    <property type="entry name" value="RESPONSE_REGULATORY"/>
    <property type="match status" value="1"/>
</dbReference>
<dbReference type="CDD" id="cd17546">
    <property type="entry name" value="REC_hyHK_CKI1_RcsC-like"/>
    <property type="match status" value="1"/>
</dbReference>
<evidence type="ECO:0000259" key="3">
    <source>
        <dbReference type="PROSITE" id="PS50110"/>
    </source>
</evidence>
<name>A0ABV6YTX0_UNCC1</name>
<organism evidence="4 5">
    <name type="scientific">candidate division CSSED10-310 bacterium</name>
    <dbReference type="NCBI Taxonomy" id="2855610"/>
    <lineage>
        <taxon>Bacteria</taxon>
        <taxon>Bacteria division CSSED10-310</taxon>
    </lineage>
</organism>
<evidence type="ECO:0000313" key="5">
    <source>
        <dbReference type="Proteomes" id="UP001594351"/>
    </source>
</evidence>
<dbReference type="Proteomes" id="UP001594351">
    <property type="component" value="Unassembled WGS sequence"/>
</dbReference>
<proteinExistence type="predicted"/>
<dbReference type="SUPFAM" id="SSF52172">
    <property type="entry name" value="CheY-like"/>
    <property type="match status" value="1"/>
</dbReference>
<evidence type="ECO:0000313" key="4">
    <source>
        <dbReference type="EMBL" id="MFC1849523.1"/>
    </source>
</evidence>